<dbReference type="GO" id="GO:0010468">
    <property type="term" value="P:regulation of gene expression"/>
    <property type="evidence" value="ECO:0007669"/>
    <property type="project" value="TreeGrafter"/>
</dbReference>
<gene>
    <name evidence="4" type="ORF">B4U80_06625</name>
</gene>
<evidence type="ECO:0000256" key="2">
    <source>
        <dbReference type="ARBA" id="ARBA00023242"/>
    </source>
</evidence>
<dbReference type="InterPro" id="IPR051965">
    <property type="entry name" value="ChromReg_NeuronalGeneExpr"/>
</dbReference>
<accession>A0A443S677</accession>
<dbReference type="PANTHER" id="PTHR46040">
    <property type="entry name" value="HIGH MOBILITY GROUP PROTEIN 2"/>
    <property type="match status" value="1"/>
</dbReference>
<dbReference type="STRING" id="299467.A0A443S677"/>
<sequence>MNKTPRDNRDVRDIPIFTEEFLDHNKQRETELRQLRKATTEYEEQNAILSKHIENMKSAIEKLENETSQQRNANEALHQHLIQLRSILVANFAGISIPGTHETPTIDNIDSYMQKLYTKLVKEKGANKENEAILEKVQNIISHIDFNF</sequence>
<comment type="caution">
    <text evidence="4">The sequence shown here is derived from an EMBL/GenBank/DDBJ whole genome shotgun (WGS) entry which is preliminary data.</text>
</comment>
<dbReference type="EMBL" id="NCKV01007279">
    <property type="protein sequence ID" value="RWS23037.1"/>
    <property type="molecule type" value="Genomic_DNA"/>
</dbReference>
<dbReference type="GO" id="GO:0003677">
    <property type="term" value="F:DNA binding"/>
    <property type="evidence" value="ECO:0007669"/>
    <property type="project" value="UniProtKB-KW"/>
</dbReference>
<proteinExistence type="predicted"/>
<dbReference type="VEuPathDB" id="VectorBase:LDEU009003"/>
<dbReference type="Proteomes" id="UP000288716">
    <property type="component" value="Unassembled WGS sequence"/>
</dbReference>
<keyword evidence="5" id="KW-1185">Reference proteome</keyword>
<dbReference type="PANTHER" id="PTHR46040:SF3">
    <property type="entry name" value="HIGH MOBILITY GROUP PROTEIN 2"/>
    <property type="match status" value="1"/>
</dbReference>
<evidence type="ECO:0000256" key="1">
    <source>
        <dbReference type="ARBA" id="ARBA00023125"/>
    </source>
</evidence>
<organism evidence="4 5">
    <name type="scientific">Leptotrombidium deliense</name>
    <dbReference type="NCBI Taxonomy" id="299467"/>
    <lineage>
        <taxon>Eukaryota</taxon>
        <taxon>Metazoa</taxon>
        <taxon>Ecdysozoa</taxon>
        <taxon>Arthropoda</taxon>
        <taxon>Chelicerata</taxon>
        <taxon>Arachnida</taxon>
        <taxon>Acari</taxon>
        <taxon>Acariformes</taxon>
        <taxon>Trombidiformes</taxon>
        <taxon>Prostigmata</taxon>
        <taxon>Anystina</taxon>
        <taxon>Parasitengona</taxon>
        <taxon>Trombiculoidea</taxon>
        <taxon>Trombiculidae</taxon>
        <taxon>Leptotrombidium</taxon>
    </lineage>
</organism>
<dbReference type="OrthoDB" id="3213154at2759"/>
<evidence type="ECO:0000256" key="3">
    <source>
        <dbReference type="SAM" id="Coils"/>
    </source>
</evidence>
<feature type="coiled-coil region" evidence="3">
    <location>
        <begin position="25"/>
        <end position="80"/>
    </location>
</feature>
<dbReference type="GO" id="GO:0005634">
    <property type="term" value="C:nucleus"/>
    <property type="evidence" value="ECO:0007669"/>
    <property type="project" value="TreeGrafter"/>
</dbReference>
<keyword evidence="2" id="KW-0539">Nucleus</keyword>
<dbReference type="AlphaFoldDB" id="A0A443S677"/>
<protein>
    <submittedName>
        <fullName evidence="4">High mobility group protein 20A-like isoform X2</fullName>
    </submittedName>
</protein>
<evidence type="ECO:0000313" key="4">
    <source>
        <dbReference type="EMBL" id="RWS23037.1"/>
    </source>
</evidence>
<evidence type="ECO:0000313" key="5">
    <source>
        <dbReference type="Proteomes" id="UP000288716"/>
    </source>
</evidence>
<keyword evidence="3" id="KW-0175">Coiled coil</keyword>
<reference evidence="4 5" key="1">
    <citation type="journal article" date="2018" name="Gigascience">
        <title>Genomes of trombidid mites reveal novel predicted allergens and laterally-transferred genes associated with secondary metabolism.</title>
        <authorList>
            <person name="Dong X."/>
            <person name="Chaisiri K."/>
            <person name="Xia D."/>
            <person name="Armstrong S.D."/>
            <person name="Fang Y."/>
            <person name="Donnelly M.J."/>
            <person name="Kadowaki T."/>
            <person name="McGarry J.W."/>
            <person name="Darby A.C."/>
            <person name="Makepeace B.L."/>
        </authorList>
    </citation>
    <scope>NUCLEOTIDE SEQUENCE [LARGE SCALE GENOMIC DNA]</scope>
    <source>
        <strain evidence="4">UoL-UT</strain>
    </source>
</reference>
<name>A0A443S677_9ACAR</name>
<keyword evidence="1" id="KW-0238">DNA-binding</keyword>